<name>A0AAE3ITE7_9BACI</name>
<dbReference type="Proteomes" id="UP001209318">
    <property type="component" value="Unassembled WGS sequence"/>
</dbReference>
<feature type="domain" description="DUF3048" evidence="2">
    <location>
        <begin position="40"/>
        <end position="180"/>
    </location>
</feature>
<protein>
    <submittedName>
        <fullName evidence="4">DUF3048 domain-containing protein</fullName>
    </submittedName>
</protein>
<gene>
    <name evidence="4" type="ORF">OEV98_12210</name>
</gene>
<dbReference type="InterPro" id="IPR035328">
    <property type="entry name" value="DUF3048_C"/>
</dbReference>
<keyword evidence="5" id="KW-1185">Reference proteome</keyword>
<dbReference type="Pfam" id="PF17479">
    <property type="entry name" value="DUF3048_C"/>
    <property type="match status" value="1"/>
</dbReference>
<dbReference type="AlphaFoldDB" id="A0AAE3ITE7"/>
<feature type="region of interest" description="Disordered" evidence="1">
    <location>
        <begin position="1"/>
        <end position="21"/>
    </location>
</feature>
<evidence type="ECO:0000256" key="1">
    <source>
        <dbReference type="SAM" id="MobiDB-lite"/>
    </source>
</evidence>
<sequence>MLLMVGCSKNQEEKQDVEDNEGRDIEVVEKETPSPYTYPLTGIATDEESTDRAISVMINNHPAARPQSGLYKADVIYEILAEGGVTRFLAVFQSEKPEIVGPVRSSRDYYIQLAKGLDSFYVFHGWSPEAKVLINEGFIDSLNGLTYDGILFKRASFRKAPHNSYITYENIVKGAEENGISLSGAPTAYTFLKEEDEVPGTEVSSVSIDYSTDDFFVEYKYDSSAENYMRYSADQQTVDYDTGEPVLVNNIFIVEMEHAVVDEKGRRDIDITSGGKALLLQKGKMQEVEWRNIDGRIVPYANGAEVSLVPGKTWINVVPSLNQVSY</sequence>
<evidence type="ECO:0000259" key="3">
    <source>
        <dbReference type="Pfam" id="PF17479"/>
    </source>
</evidence>
<dbReference type="Gene3D" id="3.50.90.10">
    <property type="entry name" value="YerB-like"/>
    <property type="match status" value="1"/>
</dbReference>
<comment type="caution">
    <text evidence="4">The sequence shown here is derived from an EMBL/GenBank/DDBJ whole genome shotgun (WGS) entry which is preliminary data.</text>
</comment>
<dbReference type="Pfam" id="PF11258">
    <property type="entry name" value="DUF3048"/>
    <property type="match status" value="1"/>
</dbReference>
<evidence type="ECO:0000313" key="5">
    <source>
        <dbReference type="Proteomes" id="UP001209318"/>
    </source>
</evidence>
<evidence type="ECO:0000313" key="4">
    <source>
        <dbReference type="EMBL" id="MCU9614303.1"/>
    </source>
</evidence>
<dbReference type="EMBL" id="JAOUSF010000004">
    <property type="protein sequence ID" value="MCU9614303.1"/>
    <property type="molecule type" value="Genomic_DNA"/>
</dbReference>
<feature type="domain" description="DUF3048" evidence="3">
    <location>
        <begin position="206"/>
        <end position="315"/>
    </location>
</feature>
<reference evidence="4" key="1">
    <citation type="submission" date="2022-10" db="EMBL/GenBank/DDBJ databases">
        <title>Description of Fervidibacillus gen. nov. in the family Fervidibacillaceae fam. nov. with two species, Fervidibacillus albus sp. nov., and Fervidibacillus halotolerans sp. nov., isolated from tidal flat sediments.</title>
        <authorList>
            <person name="Kwon K.K."/>
            <person name="Yang S.-H."/>
        </authorList>
    </citation>
    <scope>NUCLEOTIDE SEQUENCE</scope>
    <source>
        <strain evidence="4">JCM 19140</strain>
    </source>
</reference>
<dbReference type="SUPFAM" id="SSF159774">
    <property type="entry name" value="YerB-like"/>
    <property type="match status" value="1"/>
</dbReference>
<proteinExistence type="predicted"/>
<accession>A0AAE3ITE7</accession>
<organism evidence="4 5">
    <name type="scientific">Perspicuibacillus lycopersici</name>
    <dbReference type="NCBI Taxonomy" id="1325689"/>
    <lineage>
        <taxon>Bacteria</taxon>
        <taxon>Bacillati</taxon>
        <taxon>Bacillota</taxon>
        <taxon>Bacilli</taxon>
        <taxon>Bacillales</taxon>
        <taxon>Bacillaceae</taxon>
        <taxon>Perspicuibacillus</taxon>
    </lineage>
</organism>
<dbReference type="InterPro" id="IPR021416">
    <property type="entry name" value="DUF3048_N"/>
</dbReference>
<evidence type="ECO:0000259" key="2">
    <source>
        <dbReference type="Pfam" id="PF11258"/>
    </source>
</evidence>
<dbReference type="InterPro" id="IPR023158">
    <property type="entry name" value="YerB-like_sf"/>
</dbReference>